<dbReference type="EMBL" id="QEQF01000001">
    <property type="protein sequence ID" value="RDF12098.1"/>
    <property type="molecule type" value="Genomic_DNA"/>
</dbReference>
<keyword evidence="3" id="KW-1185">Reference proteome</keyword>
<accession>A0A369ZR79</accession>
<comment type="caution">
    <text evidence="2">The sequence shown here is derived from an EMBL/GenBank/DDBJ whole genome shotgun (WGS) entry which is preliminary data.</text>
</comment>
<organism evidence="2 3">
    <name type="scientific">Haemophilus paraphrohaemolyticus</name>
    <dbReference type="NCBI Taxonomy" id="736"/>
    <lineage>
        <taxon>Bacteria</taxon>
        <taxon>Pseudomonadati</taxon>
        <taxon>Pseudomonadota</taxon>
        <taxon>Gammaproteobacteria</taxon>
        <taxon>Pasteurellales</taxon>
        <taxon>Pasteurellaceae</taxon>
        <taxon>Haemophilus</taxon>
    </lineage>
</organism>
<evidence type="ECO:0000313" key="2">
    <source>
        <dbReference type="EMBL" id="RDF12098.1"/>
    </source>
</evidence>
<dbReference type="Proteomes" id="UP000253945">
    <property type="component" value="Unassembled WGS sequence"/>
</dbReference>
<sequence>MEIKRNINLSPSLQKSWSDKTTKNIFKLLIIFLCLIGLLLCLKFYQENSKRELAAITQQFIEQQEQLSQIEQSLTNLTPLPINYTKVLRKEELNNLVNLLEELPVKSAGISVIRFYVDQGLKLKIAGSYQHQQDFEELENFFKESGFSVNIEYLQSNNKAKADFSIIVYKENK</sequence>
<keyword evidence="1" id="KW-0472">Membrane</keyword>
<evidence type="ECO:0000313" key="3">
    <source>
        <dbReference type="Proteomes" id="UP000253945"/>
    </source>
</evidence>
<evidence type="ECO:0008006" key="4">
    <source>
        <dbReference type="Google" id="ProtNLM"/>
    </source>
</evidence>
<gene>
    <name evidence="2" type="ORF">DPV92_02720</name>
</gene>
<reference evidence="2 3" key="1">
    <citation type="submission" date="2018-05" db="EMBL/GenBank/DDBJ databases">
        <title>Draft Genome Sequences for a Diverse set of 7 Haemophilus Species.</title>
        <authorList>
            <person name="Nichols M."/>
            <person name="Topaz N."/>
            <person name="Wang X."/>
            <person name="Wang X."/>
            <person name="Boxrud D."/>
        </authorList>
    </citation>
    <scope>NUCLEOTIDE SEQUENCE [LARGE SCALE GENOMIC DNA]</scope>
    <source>
        <strain evidence="2 3">C2014016342</strain>
    </source>
</reference>
<name>A0A369ZR79_9PAST</name>
<dbReference type="STRING" id="736.B0184_01640"/>
<dbReference type="RefSeq" id="WP_111353550.1">
    <property type="nucleotide sequence ID" value="NZ_QEQF01000001.1"/>
</dbReference>
<keyword evidence="1" id="KW-0812">Transmembrane</keyword>
<protein>
    <recommendedName>
        <fullName evidence="4">Competence protein ComB</fullName>
    </recommendedName>
</protein>
<proteinExistence type="predicted"/>
<evidence type="ECO:0000256" key="1">
    <source>
        <dbReference type="SAM" id="Phobius"/>
    </source>
</evidence>
<keyword evidence="1" id="KW-1133">Transmembrane helix</keyword>
<dbReference type="AlphaFoldDB" id="A0A369ZR79"/>
<feature type="transmembrane region" description="Helical" evidence="1">
    <location>
        <begin position="25"/>
        <end position="45"/>
    </location>
</feature>